<dbReference type="InterPro" id="IPR030390">
    <property type="entry name" value="MeTrfase_TrmA_AS"/>
</dbReference>
<dbReference type="AlphaFoldDB" id="G9WK87"/>
<dbReference type="GO" id="GO:0006396">
    <property type="term" value="P:RNA processing"/>
    <property type="evidence" value="ECO:0007669"/>
    <property type="project" value="InterPro"/>
</dbReference>
<organism evidence="6 7">
    <name type="scientific">Oribacterium parvum ACB1</name>
    <dbReference type="NCBI Taxonomy" id="796943"/>
    <lineage>
        <taxon>Bacteria</taxon>
        <taxon>Bacillati</taxon>
        <taxon>Bacillota</taxon>
        <taxon>Clostridia</taxon>
        <taxon>Lachnospirales</taxon>
        <taxon>Lachnospiraceae</taxon>
        <taxon>Oribacterium</taxon>
    </lineage>
</organism>
<dbReference type="PANTHER" id="PTHR11061">
    <property type="entry name" value="RNA M5U METHYLTRANSFERASE"/>
    <property type="match status" value="1"/>
</dbReference>
<keyword evidence="1 4" id="KW-0489">Methyltransferase</keyword>
<dbReference type="EMBL" id="AFZC02000002">
    <property type="protein sequence ID" value="EHL13729.1"/>
    <property type="molecule type" value="Genomic_DNA"/>
</dbReference>
<accession>G9WK87</accession>
<feature type="binding site" evidence="4">
    <location>
        <position position="269"/>
    </location>
    <ligand>
        <name>S-adenosyl-L-methionine</name>
        <dbReference type="ChEBI" id="CHEBI:59789"/>
    </ligand>
</feature>
<keyword evidence="3 4" id="KW-0949">S-adenosyl-L-methionine</keyword>
<gene>
    <name evidence="6" type="ORF">HMPREF9625_01794</name>
</gene>
<comment type="caution">
    <text evidence="6">The sequence shown here is derived from an EMBL/GenBank/DDBJ whole genome shotgun (WGS) entry which is preliminary data.</text>
</comment>
<proteinExistence type="inferred from homology"/>
<comment type="similarity">
    <text evidence="4">Belongs to the class I-like SAM-binding methyltransferase superfamily. RNA M5U methyltransferase family.</text>
</comment>
<reference evidence="6" key="1">
    <citation type="submission" date="2011-08" db="EMBL/GenBank/DDBJ databases">
        <authorList>
            <consortium name="The Broad Institute Genome Sequencing Platform"/>
            <person name="Earl A."/>
            <person name="Ward D."/>
            <person name="Feldgarden M."/>
            <person name="Gevers D."/>
            <person name="Sizova M."/>
            <person name="Hazen A."/>
            <person name="Epstein S."/>
            <person name="Young S.K."/>
            <person name="Zeng Q."/>
            <person name="Gargeya S."/>
            <person name="Fitzgerald M."/>
            <person name="Haas B."/>
            <person name="Abouelleil A."/>
            <person name="Alvarado L."/>
            <person name="Arachchi H.M."/>
            <person name="Berlin A."/>
            <person name="Brown A."/>
            <person name="Chapman S.B."/>
            <person name="Chen Z."/>
            <person name="Dunbar C."/>
            <person name="Freedman E."/>
            <person name="Gearin G."/>
            <person name="Gellesch M."/>
            <person name="Goldberg J."/>
            <person name="Griggs A."/>
            <person name="Gujja S."/>
            <person name="Heiman D."/>
            <person name="Howarth C."/>
            <person name="Larson L."/>
            <person name="Lui A."/>
            <person name="MacDonald P.J.P."/>
            <person name="Montmayeur A."/>
            <person name="Murphy C."/>
            <person name="Neiman D."/>
            <person name="Pearson M."/>
            <person name="Priest M."/>
            <person name="Roberts A."/>
            <person name="Saif S."/>
            <person name="Shea T."/>
            <person name="Shenoy N."/>
            <person name="Sisk P."/>
            <person name="Stolte C."/>
            <person name="Sykes S."/>
            <person name="Wortman J."/>
            <person name="Nusbaum C."/>
            <person name="Birren B."/>
        </authorList>
    </citation>
    <scope>NUCLEOTIDE SEQUENCE</scope>
    <source>
        <strain evidence="6">ACB1</strain>
    </source>
</reference>
<evidence type="ECO:0000256" key="2">
    <source>
        <dbReference type="ARBA" id="ARBA00022679"/>
    </source>
</evidence>
<evidence type="ECO:0000256" key="4">
    <source>
        <dbReference type="PROSITE-ProRule" id="PRU01024"/>
    </source>
</evidence>
<dbReference type="InterPro" id="IPR010280">
    <property type="entry name" value="U5_MeTrfase_fam"/>
</dbReference>
<protein>
    <submittedName>
        <fullName evidence="6">23S rRNA (Uracil-5-)-methyltransferase RumA</fullName>
    </submittedName>
</protein>
<sequence>MNWCSNQERCGGCYYQEIPYEEELKIKEEEIRSLFAPLVMGDFPFEGIISSPKKEAYRNKMEFSFGDQEKDGPLCLGLHQKRSFFNILNTEDCRLPHPDMGKILLATREYFLDKGVGYFHKKKHEGYLRHLLIRRGEKTGEILVSLVHNLFAEKSFSEQDILQSLAVKNVRQESEENCVIETGGEAESIQDKKTFISEEALLKGWCESLLSLEKEGKLEGHFAGILHTKNESLADAVVNQGTEILYGKDYFYEELLGLNFKITPFSFFQTNSLGAEKLYEKIREYADLSNTAVEKPLIFDLYSGTGTITQLMSEVAKEAYGVEIIEEAVESAKENAKENGIENCRFIAGDVLKVLEQNKAAMNQSGDIAEGNSADKEENGNILPRPDFIVVDPPRDGMHKKALELIIRYGVNRLIYVACKPKSLARDLEPLQAAGYRVKRLCAVDMFPRTNNVEAVCLLEKQL</sequence>
<evidence type="ECO:0000256" key="3">
    <source>
        <dbReference type="ARBA" id="ARBA00022691"/>
    </source>
</evidence>
<evidence type="ECO:0000313" key="7">
    <source>
        <dbReference type="Proteomes" id="UP000018461"/>
    </source>
</evidence>
<dbReference type="GO" id="GO:0032259">
    <property type="term" value="P:methylation"/>
    <property type="evidence" value="ECO:0007669"/>
    <property type="project" value="UniProtKB-KW"/>
</dbReference>
<dbReference type="GO" id="GO:0008173">
    <property type="term" value="F:RNA methyltransferase activity"/>
    <property type="evidence" value="ECO:0007669"/>
    <property type="project" value="InterPro"/>
</dbReference>
<dbReference type="HOGENOM" id="CLU_014689_7_2_9"/>
<evidence type="ECO:0000313" key="6">
    <source>
        <dbReference type="EMBL" id="EHL13729.1"/>
    </source>
</evidence>
<evidence type="ECO:0000256" key="1">
    <source>
        <dbReference type="ARBA" id="ARBA00022603"/>
    </source>
</evidence>
<dbReference type="STRING" id="796943.HMPREF9625_01794"/>
<feature type="binding site" evidence="4">
    <location>
        <position position="323"/>
    </location>
    <ligand>
        <name>S-adenosyl-L-methionine</name>
        <dbReference type="ChEBI" id="CHEBI:59789"/>
    </ligand>
</feature>
<dbReference type="PATRIC" id="fig|796943.3.peg.137"/>
<evidence type="ECO:0000256" key="5">
    <source>
        <dbReference type="PROSITE-ProRule" id="PRU10015"/>
    </source>
</evidence>
<feature type="binding site" evidence="4">
    <location>
        <position position="392"/>
    </location>
    <ligand>
        <name>S-adenosyl-L-methionine</name>
        <dbReference type="ChEBI" id="CHEBI:59789"/>
    </ligand>
</feature>
<dbReference type="Pfam" id="PF05958">
    <property type="entry name" value="tRNA_U5-meth_tr"/>
    <property type="match status" value="1"/>
</dbReference>
<reference evidence="6" key="2">
    <citation type="submission" date="2013-03" db="EMBL/GenBank/DDBJ databases">
        <title>The Genome Sequence of Oribacterium sp. ACB1.</title>
        <authorList>
            <consortium name="The Broad Institute Genomics Platform"/>
            <consortium name="The Broad Institute Genome Sequencing Center for Infectious Disease"/>
            <person name="Earl A."/>
            <person name="Ward D."/>
            <person name="Feldgarden M."/>
            <person name="Gevers D."/>
            <person name="Sizova M."/>
            <person name="Hazen A."/>
            <person name="Epstein S."/>
            <person name="Walker B."/>
            <person name="Young S."/>
            <person name="Zeng Q."/>
            <person name="Gargeya S."/>
            <person name="Fitzgerald M."/>
            <person name="Haas B."/>
            <person name="Abouelleil A."/>
            <person name="Allen A.W."/>
            <person name="Alvarado L."/>
            <person name="Arachchi H.M."/>
            <person name="Berlin A.M."/>
            <person name="Chapman S.B."/>
            <person name="Gainer-Dewar J."/>
            <person name="Goldberg J."/>
            <person name="Griggs A."/>
            <person name="Gujja S."/>
            <person name="Hansen M."/>
            <person name="Howarth C."/>
            <person name="Imamovic A."/>
            <person name="Ireland A."/>
            <person name="Larimer J."/>
            <person name="McCowan C."/>
            <person name="Murphy C."/>
            <person name="Pearson M."/>
            <person name="Poon T.W."/>
            <person name="Priest M."/>
            <person name="Roberts A."/>
            <person name="Saif S."/>
            <person name="Shea T."/>
            <person name="Sisk P."/>
            <person name="Sykes S."/>
            <person name="Wortman J."/>
            <person name="Nusbaum C."/>
            <person name="Birren B."/>
        </authorList>
    </citation>
    <scope>NUCLEOTIDE SEQUENCE [LARGE SCALE GENOMIC DNA]</scope>
    <source>
        <strain evidence="6">ACB1</strain>
    </source>
</reference>
<dbReference type="Gene3D" id="3.40.50.150">
    <property type="entry name" value="Vaccinia Virus protein VP39"/>
    <property type="match status" value="2"/>
</dbReference>
<dbReference type="Proteomes" id="UP000018461">
    <property type="component" value="Unassembled WGS sequence"/>
</dbReference>
<dbReference type="PANTHER" id="PTHR11061:SF30">
    <property type="entry name" value="TRNA (URACIL(54)-C(5))-METHYLTRANSFERASE"/>
    <property type="match status" value="1"/>
</dbReference>
<feature type="active site" description="Nucleophile" evidence="4">
    <location>
        <position position="419"/>
    </location>
</feature>
<dbReference type="InterPro" id="IPR029063">
    <property type="entry name" value="SAM-dependent_MTases_sf"/>
</dbReference>
<dbReference type="RefSeq" id="WP_009535633.1">
    <property type="nucleotide sequence ID" value="NZ_KE148312.1"/>
</dbReference>
<dbReference type="CDD" id="cd02440">
    <property type="entry name" value="AdoMet_MTases"/>
    <property type="match status" value="1"/>
</dbReference>
<dbReference type="SUPFAM" id="SSF53335">
    <property type="entry name" value="S-adenosyl-L-methionine-dependent methyltransferases"/>
    <property type="match status" value="1"/>
</dbReference>
<dbReference type="Gene3D" id="2.40.50.1070">
    <property type="match status" value="1"/>
</dbReference>
<feature type="binding site" evidence="4">
    <location>
        <position position="302"/>
    </location>
    <ligand>
        <name>S-adenosyl-L-methionine</name>
        <dbReference type="ChEBI" id="CHEBI:59789"/>
    </ligand>
</feature>
<keyword evidence="2 4" id="KW-0808">Transferase</keyword>
<feature type="active site" evidence="5">
    <location>
        <position position="419"/>
    </location>
</feature>
<name>G9WK87_9FIRM</name>
<keyword evidence="7" id="KW-1185">Reference proteome</keyword>
<dbReference type="PROSITE" id="PS01230">
    <property type="entry name" value="TRMA_1"/>
    <property type="match status" value="1"/>
</dbReference>
<dbReference type="PROSITE" id="PS51687">
    <property type="entry name" value="SAM_MT_RNA_M5U"/>
    <property type="match status" value="1"/>
</dbReference>